<dbReference type="Proteomes" id="UP000789752">
    <property type="component" value="Unassembled WGS sequence"/>
</dbReference>
<gene>
    <name evidence="1" type="ORF">R54767_02268</name>
</gene>
<accession>A0ABN7QPQ3</accession>
<proteinExistence type="predicted"/>
<evidence type="ECO:0000313" key="1">
    <source>
        <dbReference type="EMBL" id="CAG4897447.1"/>
    </source>
</evidence>
<protein>
    <submittedName>
        <fullName evidence="1">Uncharacterized protein</fullName>
    </submittedName>
</protein>
<keyword evidence="2" id="KW-1185">Reference proteome</keyword>
<name>A0ABN7QPQ3_9BURK</name>
<reference evidence="1 2" key="1">
    <citation type="submission" date="2021-04" db="EMBL/GenBank/DDBJ databases">
        <authorList>
            <person name="Vanwijnsberghe S."/>
        </authorList>
    </citation>
    <scope>NUCLEOTIDE SEQUENCE [LARGE SCALE GENOMIC DNA]</scope>
    <source>
        <strain evidence="1 2">LMG 32171</strain>
    </source>
</reference>
<comment type="caution">
    <text evidence="1">The sequence shown here is derived from an EMBL/GenBank/DDBJ whole genome shotgun (WGS) entry which is preliminary data.</text>
</comment>
<organism evidence="1 2">
    <name type="scientific">Paraburkholderia gardini</name>
    <dbReference type="NCBI Taxonomy" id="2823469"/>
    <lineage>
        <taxon>Bacteria</taxon>
        <taxon>Pseudomonadati</taxon>
        <taxon>Pseudomonadota</taxon>
        <taxon>Betaproteobacteria</taxon>
        <taxon>Burkholderiales</taxon>
        <taxon>Burkholderiaceae</taxon>
        <taxon>Paraburkholderia</taxon>
    </lineage>
</organism>
<dbReference type="EMBL" id="CAJQYY010000011">
    <property type="protein sequence ID" value="CAG4897447.1"/>
    <property type="molecule type" value="Genomic_DNA"/>
</dbReference>
<sequence length="50" mass="5251">MQVSVTDVGTDRLCSWNRIAGSLARLPGWLTAFLGQPVSPPATGNTVPVI</sequence>
<evidence type="ECO:0000313" key="2">
    <source>
        <dbReference type="Proteomes" id="UP000789752"/>
    </source>
</evidence>